<sequence length="596" mass="67908">MEIVHVYTKVRAEFGRQCMFSDRPAELLLDLQPDPSVGQTFVSRNPRDVAPQVCRAMSEHQVNTERFESSSCGMNHVEGGWPKDINPAEMEQTIRFRKKVEKDEGYVNSVLHLGSVMEHCSRQNNAADIYQDYFEEEEESEEGQETPFAKTINVFRDPNEVKRTVTALSWHPDSSRKLAAAYSCLEFQKSTRDMSLDSYIWDIENPNRPEMALKPTSPLICLEYNPKDSHTLVGGSYNGQIAYWDTRRGSQPVEFSSVEQSHRDPVYKIIWLQSKTGTDAFSASTDGQVLWWDVRKLSEPTERLVLDLSREGNLDRALGAISLEFEATMPTKFMVGTEQGVVVSCNRKAKTAAEKIVCTYEGHHGPVYALQRNPFFPKNFLTVGDWTARIWSEDIKESSIMWTKYQTSFLMDTCWSPVRPSVFFTVKMDGVLDHCVLSPSAGPQVCDQALYSLRVQDNGRFLACGSQQGGATLLEICPGLSTLQKNEKSLLAAMFERETKREKILEARQKEIRLKERSRSAQSREEEGGGGGGGAREEGEDSPDQLISNAENNFYNIVEAELRRRREKEEEENQEKDVCEEKEVKEEEEEEEEEER</sequence>
<keyword evidence="3" id="KW-0963">Cytoplasm</keyword>
<keyword evidence="10" id="KW-0206">Cytoskeleton</keyword>
<keyword evidence="9" id="KW-0505">Motor protein</keyword>
<evidence type="ECO:0000256" key="12">
    <source>
        <dbReference type="SAM" id="MobiDB-lite"/>
    </source>
</evidence>
<keyword evidence="8" id="KW-0969">Cilium</keyword>
<evidence type="ECO:0000256" key="1">
    <source>
        <dbReference type="ARBA" id="ARBA00004430"/>
    </source>
</evidence>
<dbReference type="OMA" id="WDFFYRQ"/>
<evidence type="ECO:0000256" key="7">
    <source>
        <dbReference type="ARBA" id="ARBA00023017"/>
    </source>
</evidence>
<comment type="similarity">
    <text evidence="2">Belongs to the dynein intermediate chain family.</text>
</comment>
<keyword evidence="14" id="KW-1185">Reference proteome</keyword>
<reference evidence="13" key="2">
    <citation type="submission" date="2025-08" db="UniProtKB">
        <authorList>
            <consortium name="Ensembl"/>
        </authorList>
    </citation>
    <scope>IDENTIFICATION</scope>
</reference>
<keyword evidence="4" id="KW-0853">WD repeat</keyword>
<dbReference type="GO" id="GO:0045504">
    <property type="term" value="F:dynein heavy chain binding"/>
    <property type="evidence" value="ECO:0007669"/>
    <property type="project" value="TreeGrafter"/>
</dbReference>
<dbReference type="GO" id="GO:0005874">
    <property type="term" value="C:microtubule"/>
    <property type="evidence" value="ECO:0007669"/>
    <property type="project" value="UniProtKB-KW"/>
</dbReference>
<dbReference type="GO" id="GO:0003341">
    <property type="term" value="P:cilium movement"/>
    <property type="evidence" value="ECO:0007669"/>
    <property type="project" value="TreeGrafter"/>
</dbReference>
<organism evidence="13 14">
    <name type="scientific">Cynoglossus semilaevis</name>
    <name type="common">Tongue sole</name>
    <dbReference type="NCBI Taxonomy" id="244447"/>
    <lineage>
        <taxon>Eukaryota</taxon>
        <taxon>Metazoa</taxon>
        <taxon>Chordata</taxon>
        <taxon>Craniata</taxon>
        <taxon>Vertebrata</taxon>
        <taxon>Euteleostomi</taxon>
        <taxon>Actinopterygii</taxon>
        <taxon>Neopterygii</taxon>
        <taxon>Teleostei</taxon>
        <taxon>Neoteleostei</taxon>
        <taxon>Acanthomorphata</taxon>
        <taxon>Carangaria</taxon>
        <taxon>Pleuronectiformes</taxon>
        <taxon>Pleuronectoidei</taxon>
        <taxon>Cynoglossidae</taxon>
        <taxon>Cynoglossinae</taxon>
        <taxon>Cynoglossus</taxon>
    </lineage>
</organism>
<evidence type="ECO:0000256" key="5">
    <source>
        <dbReference type="ARBA" id="ARBA00022701"/>
    </source>
</evidence>
<evidence type="ECO:0000256" key="11">
    <source>
        <dbReference type="ARBA" id="ARBA00023273"/>
    </source>
</evidence>
<accession>A0A3P8WSH8</accession>
<dbReference type="AlphaFoldDB" id="A0A3P8WSH8"/>
<dbReference type="GO" id="GO:0036157">
    <property type="term" value="C:outer dynein arm"/>
    <property type="evidence" value="ECO:0007669"/>
    <property type="project" value="TreeGrafter"/>
</dbReference>
<evidence type="ECO:0000256" key="6">
    <source>
        <dbReference type="ARBA" id="ARBA00022737"/>
    </source>
</evidence>
<feature type="compositionally biased region" description="Acidic residues" evidence="12">
    <location>
        <begin position="586"/>
        <end position="596"/>
    </location>
</feature>
<dbReference type="InterPro" id="IPR001680">
    <property type="entry name" value="WD40_rpt"/>
</dbReference>
<dbReference type="Proteomes" id="UP000265120">
    <property type="component" value="Chromosome 18"/>
</dbReference>
<feature type="compositionally biased region" description="Basic and acidic residues" evidence="12">
    <location>
        <begin position="575"/>
        <end position="585"/>
    </location>
</feature>
<evidence type="ECO:0000256" key="9">
    <source>
        <dbReference type="ARBA" id="ARBA00023175"/>
    </source>
</evidence>
<evidence type="ECO:0000313" key="13">
    <source>
        <dbReference type="Ensembl" id="ENSCSEP00000029714.1"/>
    </source>
</evidence>
<evidence type="ECO:0000256" key="10">
    <source>
        <dbReference type="ARBA" id="ARBA00023212"/>
    </source>
</evidence>
<dbReference type="InterPro" id="IPR015943">
    <property type="entry name" value="WD40/YVTN_repeat-like_dom_sf"/>
</dbReference>
<comment type="subcellular location">
    <subcellularLocation>
        <location evidence="1">Cytoplasm</location>
        <location evidence="1">Cytoskeleton</location>
        <location evidence="1">Cilium axoneme</location>
    </subcellularLocation>
</comment>
<keyword evidence="11" id="KW-0966">Cell projection</keyword>
<keyword evidence="5" id="KW-0493">Microtubule</keyword>
<feature type="compositionally biased region" description="Basic and acidic residues" evidence="12">
    <location>
        <begin position="515"/>
        <end position="527"/>
    </location>
</feature>
<dbReference type="GeneTree" id="ENSGT00940000163996"/>
<evidence type="ECO:0000256" key="3">
    <source>
        <dbReference type="ARBA" id="ARBA00022490"/>
    </source>
</evidence>
<dbReference type="FunFam" id="2.130.10.10:FF:002637">
    <property type="entry name" value="Uncharacterized protein"/>
    <property type="match status" value="1"/>
</dbReference>
<dbReference type="InParanoid" id="A0A3P8WSH8"/>
<dbReference type="GO" id="GO:0036158">
    <property type="term" value="P:outer dynein arm assembly"/>
    <property type="evidence" value="ECO:0007669"/>
    <property type="project" value="TreeGrafter"/>
</dbReference>
<dbReference type="STRING" id="244447.ENSCSEP00000029714"/>
<name>A0A3P8WSH8_CYNSE</name>
<dbReference type="InterPro" id="IPR050687">
    <property type="entry name" value="Dynein_IC"/>
</dbReference>
<feature type="region of interest" description="Disordered" evidence="12">
    <location>
        <begin position="515"/>
        <end position="596"/>
    </location>
</feature>
<dbReference type="Gene3D" id="2.130.10.10">
    <property type="entry name" value="YVTN repeat-like/Quinoprotein amine dehydrogenase"/>
    <property type="match status" value="2"/>
</dbReference>
<dbReference type="GO" id="GO:0045503">
    <property type="term" value="F:dynein light chain binding"/>
    <property type="evidence" value="ECO:0007669"/>
    <property type="project" value="TreeGrafter"/>
</dbReference>
<reference evidence="13" key="3">
    <citation type="submission" date="2025-09" db="UniProtKB">
        <authorList>
            <consortium name="Ensembl"/>
        </authorList>
    </citation>
    <scope>IDENTIFICATION</scope>
</reference>
<dbReference type="Pfam" id="PF00400">
    <property type="entry name" value="WD40"/>
    <property type="match status" value="1"/>
</dbReference>
<dbReference type="SMART" id="SM00320">
    <property type="entry name" value="WD40"/>
    <property type="match status" value="3"/>
</dbReference>
<dbReference type="PANTHER" id="PTHR12442">
    <property type="entry name" value="DYNEIN INTERMEDIATE CHAIN"/>
    <property type="match status" value="1"/>
</dbReference>
<evidence type="ECO:0000256" key="4">
    <source>
        <dbReference type="ARBA" id="ARBA00022574"/>
    </source>
</evidence>
<evidence type="ECO:0000313" key="14">
    <source>
        <dbReference type="Proteomes" id="UP000265120"/>
    </source>
</evidence>
<keyword evidence="6" id="KW-0677">Repeat</keyword>
<dbReference type="SUPFAM" id="SSF50978">
    <property type="entry name" value="WD40 repeat-like"/>
    <property type="match status" value="1"/>
</dbReference>
<proteinExistence type="inferred from homology"/>
<dbReference type="Ensembl" id="ENSCSET00000030115.1">
    <property type="protein sequence ID" value="ENSCSEP00000029714.1"/>
    <property type="gene ID" value="ENSCSEG00000019036.1"/>
</dbReference>
<feature type="compositionally biased region" description="Polar residues" evidence="12">
    <location>
        <begin position="545"/>
        <end position="555"/>
    </location>
</feature>
<keyword evidence="7" id="KW-0243">Dynein</keyword>
<reference evidence="13 14" key="1">
    <citation type="journal article" date="2014" name="Nat. Genet.">
        <title>Whole-genome sequence of a flatfish provides insights into ZW sex chromosome evolution and adaptation to a benthic lifestyle.</title>
        <authorList>
            <person name="Chen S."/>
            <person name="Zhang G."/>
            <person name="Shao C."/>
            <person name="Huang Q."/>
            <person name="Liu G."/>
            <person name="Zhang P."/>
            <person name="Song W."/>
            <person name="An N."/>
            <person name="Chalopin D."/>
            <person name="Volff J.N."/>
            <person name="Hong Y."/>
            <person name="Li Q."/>
            <person name="Sha Z."/>
            <person name="Zhou H."/>
            <person name="Xie M."/>
            <person name="Yu Q."/>
            <person name="Liu Y."/>
            <person name="Xiang H."/>
            <person name="Wang N."/>
            <person name="Wu K."/>
            <person name="Yang C."/>
            <person name="Zhou Q."/>
            <person name="Liao X."/>
            <person name="Yang L."/>
            <person name="Hu Q."/>
            <person name="Zhang J."/>
            <person name="Meng L."/>
            <person name="Jin L."/>
            <person name="Tian Y."/>
            <person name="Lian J."/>
            <person name="Yang J."/>
            <person name="Miao G."/>
            <person name="Liu S."/>
            <person name="Liang Z."/>
            <person name="Yan F."/>
            <person name="Li Y."/>
            <person name="Sun B."/>
            <person name="Zhang H."/>
            <person name="Zhang J."/>
            <person name="Zhu Y."/>
            <person name="Du M."/>
            <person name="Zhao Y."/>
            <person name="Schartl M."/>
            <person name="Tang Q."/>
            <person name="Wang J."/>
        </authorList>
    </citation>
    <scope>NUCLEOTIDE SEQUENCE</scope>
</reference>
<dbReference type="PANTHER" id="PTHR12442:SF7">
    <property type="entry name" value="DYNEIN AXONEMAL INTERMEDIATE CHAIN 2"/>
    <property type="match status" value="1"/>
</dbReference>
<protein>
    <submittedName>
        <fullName evidence="13">Dynein, axonemal, intermediate chain 2b</fullName>
    </submittedName>
</protein>
<dbReference type="InterPro" id="IPR036322">
    <property type="entry name" value="WD40_repeat_dom_sf"/>
</dbReference>
<evidence type="ECO:0000256" key="2">
    <source>
        <dbReference type="ARBA" id="ARBA00011059"/>
    </source>
</evidence>
<evidence type="ECO:0000256" key="8">
    <source>
        <dbReference type="ARBA" id="ARBA00023069"/>
    </source>
</evidence>